<dbReference type="PIRSF" id="PIRSF000390">
    <property type="entry name" value="PLP_StrS"/>
    <property type="match status" value="1"/>
</dbReference>
<accession>A0A2R6AZ73</accession>
<dbReference type="InterPro" id="IPR015422">
    <property type="entry name" value="PyrdxlP-dep_Trfase_small"/>
</dbReference>
<sequence>MENIKIADPYIDDEIVQGVTSVLRSGSLVSGRLVEEFEGRLADYLGVKHVVCVNSGTAALHVAFEALGVKNKKVIVSAFTFAASANTVILAGGQPVFADIDLDTYNVDPASIDGVVDDECVAVEPVHLYGQSAPMDGVISIARRRGLAVVEDAAQAIGSTYGSKMVGSFGLAGCFSTYATKNLHTAEGGFVATQDEGFAERLRLLRNHGQSSRYNHVGIGLNYRMTEIQAAIGLPQLARLEEFIRRRRENARMLNEGLARVDGVITPVEKGWGRHVYHQYTIRVEESKIGPRDRFIERLRRLGVEASVHYPRPVYLQPYYVEKYGYKKGLCPNSERAADTVVSLPVHPLLSQDKIERIVECVKQAAKA</sequence>
<dbReference type="GO" id="GO:0030170">
    <property type="term" value="F:pyridoxal phosphate binding"/>
    <property type="evidence" value="ECO:0007669"/>
    <property type="project" value="TreeGrafter"/>
</dbReference>
<dbReference type="PANTHER" id="PTHR30244">
    <property type="entry name" value="TRANSAMINASE"/>
    <property type="match status" value="1"/>
</dbReference>
<dbReference type="Gene3D" id="3.40.640.10">
    <property type="entry name" value="Type I PLP-dependent aspartate aminotransferase-like (Major domain)"/>
    <property type="match status" value="1"/>
</dbReference>
<protein>
    <recommendedName>
        <fullName evidence="4">Aminotransferase DegT</fullName>
    </recommendedName>
</protein>
<dbReference type="InterPro" id="IPR000653">
    <property type="entry name" value="DegT/StrS_aminotransferase"/>
</dbReference>
<dbReference type="AlphaFoldDB" id="A0A2R6AZ73"/>
<dbReference type="InterPro" id="IPR015424">
    <property type="entry name" value="PyrdxlP-dep_Trfase"/>
</dbReference>
<dbReference type="SUPFAM" id="SSF53383">
    <property type="entry name" value="PLP-dependent transferases"/>
    <property type="match status" value="1"/>
</dbReference>
<evidence type="ECO:0000313" key="2">
    <source>
        <dbReference type="EMBL" id="PSN91674.1"/>
    </source>
</evidence>
<dbReference type="InterPro" id="IPR015421">
    <property type="entry name" value="PyrdxlP-dep_Trfase_major"/>
</dbReference>
<dbReference type="Gene3D" id="3.90.1150.10">
    <property type="entry name" value="Aspartate Aminotransferase, domain 1"/>
    <property type="match status" value="1"/>
</dbReference>
<evidence type="ECO:0008006" key="4">
    <source>
        <dbReference type="Google" id="ProtNLM"/>
    </source>
</evidence>
<gene>
    <name evidence="2" type="ORF">B9Q03_03550</name>
</gene>
<dbReference type="Pfam" id="PF01041">
    <property type="entry name" value="DegT_DnrJ_EryC1"/>
    <property type="match status" value="1"/>
</dbReference>
<comment type="similarity">
    <text evidence="1">Belongs to the DegT/DnrJ/EryC1 family.</text>
</comment>
<evidence type="ECO:0000313" key="3">
    <source>
        <dbReference type="Proteomes" id="UP000240322"/>
    </source>
</evidence>
<organism evidence="2 3">
    <name type="scientific">Candidatus Marsarchaeota G2 archaeon OSP_D</name>
    <dbReference type="NCBI Taxonomy" id="1978157"/>
    <lineage>
        <taxon>Archaea</taxon>
        <taxon>Candidatus Marsarchaeota</taxon>
        <taxon>Candidatus Marsarchaeota group 2</taxon>
    </lineage>
</organism>
<dbReference type="PANTHER" id="PTHR30244:SF34">
    <property type="entry name" value="DTDP-4-AMINO-4,6-DIDEOXYGALACTOSE TRANSAMINASE"/>
    <property type="match status" value="1"/>
</dbReference>
<reference evidence="2 3" key="1">
    <citation type="submission" date="2017-04" db="EMBL/GenBank/DDBJ databases">
        <title>Novel microbial lineages endemic to geothermal iron-oxide mats fill important gaps in the evolutionary history of Archaea.</title>
        <authorList>
            <person name="Jay Z.J."/>
            <person name="Beam J.P."/>
            <person name="Dlakic M."/>
            <person name="Rusch D.B."/>
            <person name="Kozubal M.A."/>
            <person name="Inskeep W.P."/>
        </authorList>
    </citation>
    <scope>NUCLEOTIDE SEQUENCE [LARGE SCALE GENOMIC DNA]</scope>
    <source>
        <strain evidence="2">OSP_D</strain>
    </source>
</reference>
<proteinExistence type="inferred from homology"/>
<dbReference type="EMBL" id="NEXE01000020">
    <property type="protein sequence ID" value="PSN91674.1"/>
    <property type="molecule type" value="Genomic_DNA"/>
</dbReference>
<evidence type="ECO:0000256" key="1">
    <source>
        <dbReference type="RuleBase" id="RU004508"/>
    </source>
</evidence>
<dbReference type="GO" id="GO:0000271">
    <property type="term" value="P:polysaccharide biosynthetic process"/>
    <property type="evidence" value="ECO:0007669"/>
    <property type="project" value="TreeGrafter"/>
</dbReference>
<comment type="caution">
    <text evidence="2">The sequence shown here is derived from an EMBL/GenBank/DDBJ whole genome shotgun (WGS) entry which is preliminary data.</text>
</comment>
<dbReference type="Proteomes" id="UP000240322">
    <property type="component" value="Unassembled WGS sequence"/>
</dbReference>
<name>A0A2R6AZ73_9ARCH</name>
<keyword evidence="1" id="KW-0663">Pyridoxal phosphate</keyword>
<dbReference type="GO" id="GO:0008483">
    <property type="term" value="F:transaminase activity"/>
    <property type="evidence" value="ECO:0007669"/>
    <property type="project" value="TreeGrafter"/>
</dbReference>
<dbReference type="CDD" id="cd00616">
    <property type="entry name" value="AHBA_syn"/>
    <property type="match status" value="1"/>
</dbReference>